<protein>
    <submittedName>
        <fullName evidence="1">Uncharacterized protein</fullName>
    </submittedName>
</protein>
<evidence type="ECO:0000313" key="1">
    <source>
        <dbReference type="EMBL" id="OXG07022.1"/>
    </source>
</evidence>
<name>A0A227PB70_9FLAO</name>
<evidence type="ECO:0000313" key="2">
    <source>
        <dbReference type="Proteomes" id="UP000214684"/>
    </source>
</evidence>
<gene>
    <name evidence="1" type="ORF">B0A64_09385</name>
</gene>
<keyword evidence="2" id="KW-1185">Reference proteome</keyword>
<comment type="caution">
    <text evidence="1">The sequence shown here is derived from an EMBL/GenBank/DDBJ whole genome shotgun (WGS) entry which is preliminary data.</text>
</comment>
<proteinExistence type="predicted"/>
<dbReference type="Proteomes" id="UP000214684">
    <property type="component" value="Unassembled WGS sequence"/>
</dbReference>
<dbReference type="EMBL" id="MUGS01000014">
    <property type="protein sequence ID" value="OXG07022.1"/>
    <property type="molecule type" value="Genomic_DNA"/>
</dbReference>
<dbReference type="AlphaFoldDB" id="A0A227PB70"/>
<accession>A0A227PB70</accession>
<organism evidence="1 2">
    <name type="scientific">Flavobacterium araucananum</name>
    <dbReference type="NCBI Taxonomy" id="946678"/>
    <lineage>
        <taxon>Bacteria</taxon>
        <taxon>Pseudomonadati</taxon>
        <taxon>Bacteroidota</taxon>
        <taxon>Flavobacteriia</taxon>
        <taxon>Flavobacteriales</taxon>
        <taxon>Flavobacteriaceae</taxon>
        <taxon>Flavobacterium</taxon>
    </lineage>
</organism>
<sequence>MLIPFLEKKVYRWFFIQEQQRKTPLKKLTLHLVCQALKKKKMTVINQNQLPILYLGTGKVHPNT</sequence>
<reference evidence="1 2" key="1">
    <citation type="submission" date="2016-11" db="EMBL/GenBank/DDBJ databases">
        <title>Whole genomes of Flavobacteriaceae.</title>
        <authorList>
            <person name="Stine C."/>
            <person name="Li C."/>
            <person name="Tadesse D."/>
        </authorList>
    </citation>
    <scope>NUCLEOTIDE SEQUENCE [LARGE SCALE GENOMIC DNA]</scope>
    <source>
        <strain evidence="1 2">DSM 24704</strain>
    </source>
</reference>